<dbReference type="OMA" id="CLRIDCE"/>
<dbReference type="Gramene" id="OB03G43060.1">
    <property type="protein sequence ID" value="OB03G43060.1"/>
    <property type="gene ID" value="OB03G43060"/>
</dbReference>
<dbReference type="AlphaFoldDB" id="J3LTD0"/>
<dbReference type="EnsemblPlants" id="OB03G43060.1">
    <property type="protein sequence ID" value="OB03G43060.1"/>
    <property type="gene ID" value="OB03G43060"/>
</dbReference>
<keyword evidence="3" id="KW-1185">Reference proteome</keyword>
<dbReference type="Pfam" id="PF03478">
    <property type="entry name" value="Beta-prop_KIB1-4"/>
    <property type="match status" value="1"/>
</dbReference>
<reference evidence="2" key="1">
    <citation type="journal article" date="2013" name="Nat. Commun.">
        <title>Whole-genome sequencing of Oryza brachyantha reveals mechanisms underlying Oryza genome evolution.</title>
        <authorList>
            <person name="Chen J."/>
            <person name="Huang Q."/>
            <person name="Gao D."/>
            <person name="Wang J."/>
            <person name="Lang Y."/>
            <person name="Liu T."/>
            <person name="Li B."/>
            <person name="Bai Z."/>
            <person name="Luis Goicoechea J."/>
            <person name="Liang C."/>
            <person name="Chen C."/>
            <person name="Zhang W."/>
            <person name="Sun S."/>
            <person name="Liao Y."/>
            <person name="Zhang X."/>
            <person name="Yang L."/>
            <person name="Song C."/>
            <person name="Wang M."/>
            <person name="Shi J."/>
            <person name="Liu G."/>
            <person name="Liu J."/>
            <person name="Zhou H."/>
            <person name="Zhou W."/>
            <person name="Yu Q."/>
            <person name="An N."/>
            <person name="Chen Y."/>
            <person name="Cai Q."/>
            <person name="Wang B."/>
            <person name="Liu B."/>
            <person name="Min J."/>
            <person name="Huang Y."/>
            <person name="Wu H."/>
            <person name="Li Z."/>
            <person name="Zhang Y."/>
            <person name="Yin Y."/>
            <person name="Song W."/>
            <person name="Jiang J."/>
            <person name="Jackson S.A."/>
            <person name="Wing R.A."/>
            <person name="Wang J."/>
            <person name="Chen M."/>
        </authorList>
    </citation>
    <scope>NUCLEOTIDE SEQUENCE [LARGE SCALE GENOMIC DNA]</scope>
    <source>
        <strain evidence="2">cv. IRGC 101232</strain>
    </source>
</reference>
<dbReference type="HOGENOM" id="CLU_032864_1_0_1"/>
<evidence type="ECO:0000313" key="2">
    <source>
        <dbReference type="EnsemblPlants" id="OB03G43060.1"/>
    </source>
</evidence>
<sequence>MDSICNVVPVPCLSMEQHDKSADRPALFSITDKKAIDGEIPGLTNANAWFTPQGWILLRSATATFLQNPQDSGDKVQLPHLPEGLSTRCSCVLSGQSSLPGCVVLLVEPVATVIWYCHIGDQEWTRHEYDIGTQQLNPPERENVPICDIAALGGKFYFNGCFETMGVLEFTPTPVFTSIEIADPIAGGLGVMGMAEGYLVESEDELYIYMVCLRLDGDFKIYDMTVHRMDFLSQKWRRADDIGGRAFFLAPWYFGASCSADEYGLEKDSVYVSYASDMCFEVSRVEDDATEIHELIGAPDSTMWILPLQSRD</sequence>
<evidence type="ECO:0000259" key="1">
    <source>
        <dbReference type="Pfam" id="PF03478"/>
    </source>
</evidence>
<protein>
    <recommendedName>
        <fullName evidence="1">KIB1-4 beta-propeller domain-containing protein</fullName>
    </recommendedName>
</protein>
<name>J3LTD0_ORYBR</name>
<dbReference type="Proteomes" id="UP000006038">
    <property type="component" value="Chromosome 3"/>
</dbReference>
<dbReference type="InterPro" id="IPR005174">
    <property type="entry name" value="KIB1-4_b-propeller"/>
</dbReference>
<dbReference type="PANTHER" id="PTHR33127">
    <property type="entry name" value="TRANSMEMBRANE PROTEIN"/>
    <property type="match status" value="1"/>
</dbReference>
<dbReference type="PANTHER" id="PTHR33127:SF4">
    <property type="entry name" value="OS03G0779600 PROTEIN"/>
    <property type="match status" value="1"/>
</dbReference>
<feature type="domain" description="KIB1-4 beta-propeller" evidence="1">
    <location>
        <begin position="27"/>
        <end position="277"/>
    </location>
</feature>
<reference evidence="2" key="2">
    <citation type="submission" date="2013-04" db="UniProtKB">
        <authorList>
            <consortium name="EnsemblPlants"/>
        </authorList>
    </citation>
    <scope>IDENTIFICATION</scope>
</reference>
<accession>J3LTD0</accession>
<evidence type="ECO:0000313" key="3">
    <source>
        <dbReference type="Proteomes" id="UP000006038"/>
    </source>
</evidence>
<dbReference type="eggNOG" id="KOG0001">
    <property type="taxonomic scope" value="Eukaryota"/>
</dbReference>
<proteinExistence type="predicted"/>
<organism evidence="2">
    <name type="scientific">Oryza brachyantha</name>
    <name type="common">malo sina</name>
    <dbReference type="NCBI Taxonomy" id="4533"/>
    <lineage>
        <taxon>Eukaryota</taxon>
        <taxon>Viridiplantae</taxon>
        <taxon>Streptophyta</taxon>
        <taxon>Embryophyta</taxon>
        <taxon>Tracheophyta</taxon>
        <taxon>Spermatophyta</taxon>
        <taxon>Magnoliopsida</taxon>
        <taxon>Liliopsida</taxon>
        <taxon>Poales</taxon>
        <taxon>Poaceae</taxon>
        <taxon>BOP clade</taxon>
        <taxon>Oryzoideae</taxon>
        <taxon>Oryzeae</taxon>
        <taxon>Oryzinae</taxon>
        <taxon>Oryza</taxon>
    </lineage>
</organism>